<keyword evidence="3" id="KW-1185">Reference proteome</keyword>
<accession>A0A6A7C8X6</accession>
<feature type="transmembrane region" description="Helical" evidence="1">
    <location>
        <begin position="107"/>
        <end position="123"/>
    </location>
</feature>
<keyword evidence="1" id="KW-0812">Transmembrane</keyword>
<protein>
    <submittedName>
        <fullName evidence="2">Uncharacterized protein</fullName>
    </submittedName>
</protein>
<dbReference type="Proteomes" id="UP000799421">
    <property type="component" value="Unassembled WGS sequence"/>
</dbReference>
<evidence type="ECO:0000313" key="2">
    <source>
        <dbReference type="EMBL" id="KAF2863954.1"/>
    </source>
</evidence>
<organism evidence="2 3">
    <name type="scientific">Piedraia hortae CBS 480.64</name>
    <dbReference type="NCBI Taxonomy" id="1314780"/>
    <lineage>
        <taxon>Eukaryota</taxon>
        <taxon>Fungi</taxon>
        <taxon>Dikarya</taxon>
        <taxon>Ascomycota</taxon>
        <taxon>Pezizomycotina</taxon>
        <taxon>Dothideomycetes</taxon>
        <taxon>Dothideomycetidae</taxon>
        <taxon>Capnodiales</taxon>
        <taxon>Piedraiaceae</taxon>
        <taxon>Piedraia</taxon>
    </lineage>
</organism>
<feature type="transmembrane region" description="Helical" evidence="1">
    <location>
        <begin position="79"/>
        <end position="101"/>
    </location>
</feature>
<proteinExistence type="predicted"/>
<name>A0A6A7C8X6_9PEZI</name>
<dbReference type="AlphaFoldDB" id="A0A6A7C8X6"/>
<gene>
    <name evidence="2" type="ORF">K470DRAFT_261469</name>
</gene>
<keyword evidence="1" id="KW-1133">Transmembrane helix</keyword>
<evidence type="ECO:0000313" key="3">
    <source>
        <dbReference type="Proteomes" id="UP000799421"/>
    </source>
</evidence>
<reference evidence="2" key="1">
    <citation type="journal article" date="2020" name="Stud. Mycol.">
        <title>101 Dothideomycetes genomes: a test case for predicting lifestyles and emergence of pathogens.</title>
        <authorList>
            <person name="Haridas S."/>
            <person name="Albert R."/>
            <person name="Binder M."/>
            <person name="Bloem J."/>
            <person name="Labutti K."/>
            <person name="Salamov A."/>
            <person name="Andreopoulos B."/>
            <person name="Baker S."/>
            <person name="Barry K."/>
            <person name="Bills G."/>
            <person name="Bluhm B."/>
            <person name="Cannon C."/>
            <person name="Castanera R."/>
            <person name="Culley D."/>
            <person name="Daum C."/>
            <person name="Ezra D."/>
            <person name="Gonzalez J."/>
            <person name="Henrissat B."/>
            <person name="Kuo A."/>
            <person name="Liang C."/>
            <person name="Lipzen A."/>
            <person name="Lutzoni F."/>
            <person name="Magnuson J."/>
            <person name="Mondo S."/>
            <person name="Nolan M."/>
            <person name="Ohm R."/>
            <person name="Pangilinan J."/>
            <person name="Park H.-J."/>
            <person name="Ramirez L."/>
            <person name="Alfaro M."/>
            <person name="Sun H."/>
            <person name="Tritt A."/>
            <person name="Yoshinaga Y."/>
            <person name="Zwiers L.-H."/>
            <person name="Turgeon B."/>
            <person name="Goodwin S."/>
            <person name="Spatafora J."/>
            <person name="Crous P."/>
            <person name="Grigoriev I."/>
        </authorList>
    </citation>
    <scope>NUCLEOTIDE SEQUENCE</scope>
    <source>
        <strain evidence="2">CBS 480.64</strain>
    </source>
</reference>
<dbReference type="EMBL" id="MU005958">
    <property type="protein sequence ID" value="KAF2863954.1"/>
    <property type="molecule type" value="Genomic_DNA"/>
</dbReference>
<keyword evidence="1" id="KW-0472">Membrane</keyword>
<sequence length="132" mass="15113">MPLVKRKKLNDKDDSLKRKDDKLLNNHRRRKTTSNCCRRLTIAGGKAYGKDESETLTTTGTRRLQDARESGKVSKWNGLGWRLGTGVFALGWVLGMGVWVGVWVKELLLWAGNVFTFLIDFIMSNRFTFFTL</sequence>
<evidence type="ECO:0000256" key="1">
    <source>
        <dbReference type="SAM" id="Phobius"/>
    </source>
</evidence>